<protein>
    <recommendedName>
        <fullName evidence="4">Copper amine oxidase-like N-terminal domain-containing protein</fullName>
    </recommendedName>
</protein>
<sequence length="160" mass="17331">MRKALYVFIGIMIGTVISFGIGASRGKFDSLIGKGVQSERELLYGGETVGTAVVIDGTTYAPLRALGERLGLKIDFGIDQVVMDAVNLTLERPKSLTPDKVEANIAMLSQRLNELLSEMDGGTVSKSQQMNLANVRLYLAMYEKWKLELQGVPSATVSSS</sequence>
<evidence type="ECO:0008006" key="4">
    <source>
        <dbReference type="Google" id="ProtNLM"/>
    </source>
</evidence>
<name>A0A7X0RRL0_9BACL</name>
<dbReference type="Proteomes" id="UP000547209">
    <property type="component" value="Unassembled WGS sequence"/>
</dbReference>
<dbReference type="EMBL" id="JACJVP010000014">
    <property type="protein sequence ID" value="MBB6670999.1"/>
    <property type="molecule type" value="Genomic_DNA"/>
</dbReference>
<dbReference type="AlphaFoldDB" id="A0A7X0RRL0"/>
<keyword evidence="1" id="KW-0472">Membrane</keyword>
<keyword evidence="1" id="KW-0812">Transmembrane</keyword>
<organism evidence="2 3">
    <name type="scientific">Cohnella nanjingensis</name>
    <dbReference type="NCBI Taxonomy" id="1387779"/>
    <lineage>
        <taxon>Bacteria</taxon>
        <taxon>Bacillati</taxon>
        <taxon>Bacillota</taxon>
        <taxon>Bacilli</taxon>
        <taxon>Bacillales</taxon>
        <taxon>Paenibacillaceae</taxon>
        <taxon>Cohnella</taxon>
    </lineage>
</organism>
<gene>
    <name evidence="2" type="ORF">H7C19_09895</name>
</gene>
<comment type="caution">
    <text evidence="2">The sequence shown here is derived from an EMBL/GenBank/DDBJ whole genome shotgun (WGS) entry which is preliminary data.</text>
</comment>
<evidence type="ECO:0000256" key="1">
    <source>
        <dbReference type="SAM" id="Phobius"/>
    </source>
</evidence>
<dbReference type="RefSeq" id="WP_185142489.1">
    <property type="nucleotide sequence ID" value="NZ_JACJVP010000014.1"/>
</dbReference>
<evidence type="ECO:0000313" key="3">
    <source>
        <dbReference type="Proteomes" id="UP000547209"/>
    </source>
</evidence>
<keyword evidence="1" id="KW-1133">Transmembrane helix</keyword>
<reference evidence="2 3" key="1">
    <citation type="submission" date="2020-08" db="EMBL/GenBank/DDBJ databases">
        <title>Cohnella phylogeny.</title>
        <authorList>
            <person name="Dunlap C."/>
        </authorList>
    </citation>
    <scope>NUCLEOTIDE SEQUENCE [LARGE SCALE GENOMIC DNA]</scope>
    <source>
        <strain evidence="2 3">DSM 28246</strain>
    </source>
</reference>
<keyword evidence="3" id="KW-1185">Reference proteome</keyword>
<accession>A0A7X0RRL0</accession>
<evidence type="ECO:0000313" key="2">
    <source>
        <dbReference type="EMBL" id="MBB6670999.1"/>
    </source>
</evidence>
<feature type="transmembrane region" description="Helical" evidence="1">
    <location>
        <begin position="6"/>
        <end position="24"/>
    </location>
</feature>
<proteinExistence type="predicted"/>